<dbReference type="Gene3D" id="3.40.50.720">
    <property type="entry name" value="NAD(P)-binding Rossmann-like Domain"/>
    <property type="match status" value="1"/>
</dbReference>
<gene>
    <name evidence="2" type="ORF">Tco_0908593</name>
</gene>
<evidence type="ECO:0000313" key="2">
    <source>
        <dbReference type="EMBL" id="GJT28318.1"/>
    </source>
</evidence>
<protein>
    <submittedName>
        <fullName evidence="2">Uncharacterized protein</fullName>
    </submittedName>
</protein>
<dbReference type="EMBL" id="BQNB010014451">
    <property type="protein sequence ID" value="GJT28318.1"/>
    <property type="molecule type" value="Genomic_DNA"/>
</dbReference>
<reference evidence="2" key="2">
    <citation type="submission" date="2022-01" db="EMBL/GenBank/DDBJ databases">
        <authorList>
            <person name="Yamashiro T."/>
            <person name="Shiraishi A."/>
            <person name="Satake H."/>
            <person name="Nakayama K."/>
        </authorList>
    </citation>
    <scope>NUCLEOTIDE SEQUENCE</scope>
</reference>
<comment type="caution">
    <text evidence="2">The sequence shown here is derived from an EMBL/GenBank/DDBJ whole genome shotgun (WGS) entry which is preliminary data.</text>
</comment>
<feature type="region of interest" description="Disordered" evidence="1">
    <location>
        <begin position="127"/>
        <end position="148"/>
    </location>
</feature>
<sequence length="387" mass="43040">MAAISLSGLSAYSPEGDMILANSTSIDKVLYFLWHEALNLYAFIFDVACTPKISQLLHEIGESGSIIVTEVEMIIGEAYLQYKRFTGLPGKAAFCCNLTISPSTSNNSSHAATLDFLPEKEQRSLSLKQSIPSPSPSPSPSPAAENESSYSSALTSDEFVVLESSACGMVLLHEIGESGSIIVTEVEMIIGEAYLQYKRFTGLPGKPLRSYLAILWENLNSLSFAEKFHYRKIVANCHIYAIQTLLKKKPKQYNPEMSSEAKKQKGERWHNHSNMYLIADFLRKNRVMCLSRNVETRGESSSAGHNRLTSTERDLENALMESRSFHDGFYGSLFQQSRTVETRATTENTHADGNVNVESRPFNTVGQRVSSACEIASSINGKRRREF</sequence>
<proteinExistence type="predicted"/>
<dbReference type="InterPro" id="IPR022893">
    <property type="entry name" value="Shikimate_DH_fam"/>
</dbReference>
<dbReference type="PANTHER" id="PTHR21089:SF1">
    <property type="entry name" value="BIFUNCTIONAL 3-DEHYDROQUINATE DEHYDRATASE_SHIKIMATE DEHYDROGENASE, CHLOROPLASTIC"/>
    <property type="match status" value="1"/>
</dbReference>
<evidence type="ECO:0000256" key="1">
    <source>
        <dbReference type="SAM" id="MobiDB-lite"/>
    </source>
</evidence>
<evidence type="ECO:0000313" key="3">
    <source>
        <dbReference type="Proteomes" id="UP001151760"/>
    </source>
</evidence>
<reference evidence="2" key="1">
    <citation type="journal article" date="2022" name="Int. J. Mol. Sci.">
        <title>Draft Genome of Tanacetum Coccineum: Genomic Comparison of Closely Related Tanacetum-Family Plants.</title>
        <authorList>
            <person name="Yamashiro T."/>
            <person name="Shiraishi A."/>
            <person name="Nakayama K."/>
            <person name="Satake H."/>
        </authorList>
    </citation>
    <scope>NUCLEOTIDE SEQUENCE</scope>
</reference>
<keyword evidence="3" id="KW-1185">Reference proteome</keyword>
<name>A0ABQ5CQW9_9ASTR</name>
<organism evidence="2 3">
    <name type="scientific">Tanacetum coccineum</name>
    <dbReference type="NCBI Taxonomy" id="301880"/>
    <lineage>
        <taxon>Eukaryota</taxon>
        <taxon>Viridiplantae</taxon>
        <taxon>Streptophyta</taxon>
        <taxon>Embryophyta</taxon>
        <taxon>Tracheophyta</taxon>
        <taxon>Spermatophyta</taxon>
        <taxon>Magnoliopsida</taxon>
        <taxon>eudicotyledons</taxon>
        <taxon>Gunneridae</taxon>
        <taxon>Pentapetalae</taxon>
        <taxon>asterids</taxon>
        <taxon>campanulids</taxon>
        <taxon>Asterales</taxon>
        <taxon>Asteraceae</taxon>
        <taxon>Asteroideae</taxon>
        <taxon>Anthemideae</taxon>
        <taxon>Anthemidinae</taxon>
        <taxon>Tanacetum</taxon>
    </lineage>
</organism>
<accession>A0ABQ5CQW9</accession>
<dbReference type="PANTHER" id="PTHR21089">
    <property type="entry name" value="SHIKIMATE DEHYDROGENASE"/>
    <property type="match status" value="1"/>
</dbReference>
<dbReference type="Proteomes" id="UP001151760">
    <property type="component" value="Unassembled WGS sequence"/>
</dbReference>